<proteinExistence type="predicted"/>
<dbReference type="Proteomes" id="UP000485367">
    <property type="component" value="Unassembled WGS sequence"/>
</dbReference>
<comment type="caution">
    <text evidence="2">The sequence shown here is derived from an EMBL/GenBank/DDBJ whole genome shotgun (WGS) entry which is preliminary data.</text>
</comment>
<protein>
    <submittedName>
        <fullName evidence="2">Uncharacterized protein</fullName>
    </submittedName>
</protein>
<evidence type="ECO:0000256" key="1">
    <source>
        <dbReference type="SAM" id="Phobius"/>
    </source>
</evidence>
<organism evidence="2">
    <name type="scientific">candidate division WS2 bacterium ADurb.Bin280</name>
    <dbReference type="NCBI Taxonomy" id="1852829"/>
    <lineage>
        <taxon>Bacteria</taxon>
        <taxon>candidate division WS2</taxon>
    </lineage>
</organism>
<accession>A0A1V5SBR7</accession>
<keyword evidence="1" id="KW-0472">Membrane</keyword>
<keyword evidence="1" id="KW-1133">Transmembrane helix</keyword>
<dbReference type="EMBL" id="MWBO01000055">
    <property type="protein sequence ID" value="OQA51945.1"/>
    <property type="molecule type" value="Genomic_DNA"/>
</dbReference>
<dbReference type="AlphaFoldDB" id="A0A1V5SBR7"/>
<gene>
    <name evidence="2" type="ORF">BWY43_00748</name>
</gene>
<name>A0A1V5SBR7_9BACT</name>
<evidence type="ECO:0000313" key="2">
    <source>
        <dbReference type="EMBL" id="OQA51945.1"/>
    </source>
</evidence>
<sequence>MFNVVLILGLLTVVAIIVQIFLGKSGPSGKRSHINYFWIVVVVLALVHIILAISLYGN</sequence>
<feature type="transmembrane region" description="Helical" evidence="1">
    <location>
        <begin position="6"/>
        <end position="23"/>
    </location>
</feature>
<reference evidence="2" key="1">
    <citation type="submission" date="2017-02" db="EMBL/GenBank/DDBJ databases">
        <title>Delving into the versatile metabolic prowess of the omnipresent phylum Bacteroidetes.</title>
        <authorList>
            <person name="Nobu M.K."/>
            <person name="Mei R."/>
            <person name="Narihiro T."/>
            <person name="Kuroda K."/>
            <person name="Liu W.-T."/>
        </authorList>
    </citation>
    <scope>NUCLEOTIDE SEQUENCE</scope>
    <source>
        <strain evidence="2">ADurb.Bin280</strain>
    </source>
</reference>
<keyword evidence="1" id="KW-0812">Transmembrane</keyword>
<feature type="transmembrane region" description="Helical" evidence="1">
    <location>
        <begin position="35"/>
        <end position="56"/>
    </location>
</feature>